<dbReference type="InterPro" id="IPR008254">
    <property type="entry name" value="Flavodoxin/NO_synth"/>
</dbReference>
<dbReference type="Pfam" id="PF00258">
    <property type="entry name" value="Flavodoxin_1"/>
    <property type="match status" value="1"/>
</dbReference>
<comment type="cofactor">
    <cofactor evidence="1 8">
        <name>FMN</name>
        <dbReference type="ChEBI" id="CHEBI:58210"/>
    </cofactor>
</comment>
<dbReference type="InterPro" id="IPR010087">
    <property type="entry name" value="Flav_short"/>
</dbReference>
<evidence type="ECO:0000256" key="3">
    <source>
        <dbReference type="ARBA" id="ARBA00005267"/>
    </source>
</evidence>
<dbReference type="Gene3D" id="3.40.50.360">
    <property type="match status" value="1"/>
</dbReference>
<dbReference type="EMBL" id="JBHLUU010000026">
    <property type="protein sequence ID" value="MFC0475335.1"/>
    <property type="molecule type" value="Genomic_DNA"/>
</dbReference>
<dbReference type="InterPro" id="IPR029039">
    <property type="entry name" value="Flavoprotein-like_sf"/>
</dbReference>
<organism evidence="10 11">
    <name type="scientific">Robertmurraya beringensis</name>
    <dbReference type="NCBI Taxonomy" id="641660"/>
    <lineage>
        <taxon>Bacteria</taxon>
        <taxon>Bacillati</taxon>
        <taxon>Bacillota</taxon>
        <taxon>Bacilli</taxon>
        <taxon>Bacillales</taxon>
        <taxon>Bacillaceae</taxon>
        <taxon>Robertmurraya</taxon>
    </lineage>
</organism>
<dbReference type="NCBIfam" id="TIGR01753">
    <property type="entry name" value="flav_short"/>
    <property type="match status" value="1"/>
</dbReference>
<evidence type="ECO:0000256" key="6">
    <source>
        <dbReference type="ARBA" id="ARBA00022643"/>
    </source>
</evidence>
<keyword evidence="7 8" id="KW-0249">Electron transport</keyword>
<dbReference type="InterPro" id="IPR050619">
    <property type="entry name" value="Flavodoxin"/>
</dbReference>
<protein>
    <recommendedName>
        <fullName evidence="8">Flavodoxin</fullName>
    </recommendedName>
</protein>
<keyword evidence="6 8" id="KW-0288">FMN</keyword>
<keyword evidence="4 8" id="KW-0813">Transport</keyword>
<evidence type="ECO:0000256" key="5">
    <source>
        <dbReference type="ARBA" id="ARBA00022630"/>
    </source>
</evidence>
<evidence type="ECO:0000256" key="1">
    <source>
        <dbReference type="ARBA" id="ARBA00001917"/>
    </source>
</evidence>
<evidence type="ECO:0000259" key="9">
    <source>
        <dbReference type="PROSITE" id="PS50902"/>
    </source>
</evidence>
<dbReference type="PANTHER" id="PTHR42809:SF1">
    <property type="entry name" value="FLAVODOXIN 1"/>
    <property type="match status" value="1"/>
</dbReference>
<dbReference type="NCBIfam" id="NF005246">
    <property type="entry name" value="PRK06756.1"/>
    <property type="match status" value="1"/>
</dbReference>
<sequence>MKIFIGYVSMSGNTEDMANILKEPLLECGCEVDLLDLETVDIHSLKSFDCIFLGAYTWGDGDLPYEVEEFFDELKKLHLNGIKAACFGSGDTLYPKFCMAVDIMASILKEQGCDVFEERLKIELSPETDEEVEECRQFAKSFYQWANKGEKLTYV</sequence>
<name>A0ABV6KPW0_9BACI</name>
<dbReference type="NCBIfam" id="NF005216">
    <property type="entry name" value="PRK06703.1"/>
    <property type="match status" value="1"/>
</dbReference>
<reference evidence="10 11" key="1">
    <citation type="submission" date="2024-09" db="EMBL/GenBank/DDBJ databases">
        <authorList>
            <person name="Sun Q."/>
            <person name="Mori K."/>
        </authorList>
    </citation>
    <scope>NUCLEOTIDE SEQUENCE [LARGE SCALE GENOMIC DNA]</scope>
    <source>
        <strain evidence="10 11">CGMCC 1.9126</strain>
    </source>
</reference>
<keyword evidence="5 8" id="KW-0285">Flavoprotein</keyword>
<accession>A0ABV6KPW0</accession>
<evidence type="ECO:0000313" key="11">
    <source>
        <dbReference type="Proteomes" id="UP001589738"/>
    </source>
</evidence>
<comment type="caution">
    <text evidence="10">The sequence shown here is derived from an EMBL/GenBank/DDBJ whole genome shotgun (WGS) entry which is preliminary data.</text>
</comment>
<evidence type="ECO:0000256" key="7">
    <source>
        <dbReference type="ARBA" id="ARBA00022982"/>
    </source>
</evidence>
<keyword evidence="11" id="KW-1185">Reference proteome</keyword>
<feature type="domain" description="Flavodoxin-like" evidence="9">
    <location>
        <begin position="3"/>
        <end position="143"/>
    </location>
</feature>
<dbReference type="PROSITE" id="PS50902">
    <property type="entry name" value="FLAVODOXIN_LIKE"/>
    <property type="match status" value="1"/>
</dbReference>
<proteinExistence type="inferred from homology"/>
<evidence type="ECO:0000256" key="8">
    <source>
        <dbReference type="RuleBase" id="RU367037"/>
    </source>
</evidence>
<gene>
    <name evidence="10" type="ORF">ACFFHF_08725</name>
</gene>
<comment type="function">
    <text evidence="2 8">Low-potential electron donor to a number of redox enzymes.</text>
</comment>
<evidence type="ECO:0000256" key="4">
    <source>
        <dbReference type="ARBA" id="ARBA00022448"/>
    </source>
</evidence>
<dbReference type="PANTHER" id="PTHR42809">
    <property type="entry name" value="FLAVODOXIN 2"/>
    <property type="match status" value="1"/>
</dbReference>
<dbReference type="RefSeq" id="WP_340902572.1">
    <property type="nucleotide sequence ID" value="NZ_JBHLUU010000026.1"/>
</dbReference>
<evidence type="ECO:0000256" key="2">
    <source>
        <dbReference type="ARBA" id="ARBA00003297"/>
    </source>
</evidence>
<dbReference type="SUPFAM" id="SSF52218">
    <property type="entry name" value="Flavoproteins"/>
    <property type="match status" value="1"/>
</dbReference>
<comment type="similarity">
    <text evidence="3 8">Belongs to the flavodoxin family.</text>
</comment>
<evidence type="ECO:0000313" key="10">
    <source>
        <dbReference type="EMBL" id="MFC0475335.1"/>
    </source>
</evidence>
<dbReference type="Proteomes" id="UP001589738">
    <property type="component" value="Unassembled WGS sequence"/>
</dbReference>